<accession>A0ABT3A637</accession>
<dbReference type="Pfam" id="PF09842">
    <property type="entry name" value="DUF2069"/>
    <property type="match status" value="1"/>
</dbReference>
<proteinExistence type="predicted"/>
<evidence type="ECO:0000313" key="3">
    <source>
        <dbReference type="Proteomes" id="UP001652504"/>
    </source>
</evidence>
<feature type="transmembrane region" description="Helical" evidence="1">
    <location>
        <begin position="66"/>
        <end position="84"/>
    </location>
</feature>
<sequence length="140" mass="16277">MTDTTKIKRYRILALTGYFGLLIFVALWQWVLVESPQTSLLFRSLWIIPLLLPLKGMITGNPYTHAWANFIVLIYFLHGLTAIYAVQEEWFYALLELLFASMMFIGCVYYARLKGKETGLGLKKLKDVMAEEKQRFEGKE</sequence>
<name>A0ABT3A637_9ALTE</name>
<gene>
    <name evidence="2" type="ORF">OE749_04980</name>
</gene>
<keyword evidence="1" id="KW-0812">Transmembrane</keyword>
<feature type="transmembrane region" description="Helical" evidence="1">
    <location>
        <begin position="12"/>
        <end position="31"/>
    </location>
</feature>
<dbReference type="Proteomes" id="UP001652504">
    <property type="component" value="Unassembled WGS sequence"/>
</dbReference>
<keyword evidence="3" id="KW-1185">Reference proteome</keyword>
<dbReference type="RefSeq" id="WP_263711254.1">
    <property type="nucleotide sequence ID" value="NZ_JAOWKX010000002.1"/>
</dbReference>
<comment type="caution">
    <text evidence="2">The sequence shown here is derived from an EMBL/GenBank/DDBJ whole genome shotgun (WGS) entry which is preliminary data.</text>
</comment>
<reference evidence="2 3" key="1">
    <citation type="submission" date="2022-10" db="EMBL/GenBank/DDBJ databases">
        <title>Aestuariibacter sp. AA17 isolated from Montipora capitata coral fragment.</title>
        <authorList>
            <person name="Emsley S.A."/>
            <person name="Pfannmuller K.M."/>
            <person name="Loughran R.M."/>
            <person name="Shlafstein M."/>
            <person name="Papke E."/>
            <person name="Saw J.H."/>
            <person name="Ushijima B."/>
            <person name="Videau P."/>
        </authorList>
    </citation>
    <scope>NUCLEOTIDE SEQUENCE [LARGE SCALE GENOMIC DNA]</scope>
    <source>
        <strain evidence="2 3">AA17</strain>
    </source>
</reference>
<dbReference type="InterPro" id="IPR018643">
    <property type="entry name" value="DUF2069_membrane"/>
</dbReference>
<organism evidence="2 3">
    <name type="scientific">Fluctibacter corallii</name>
    <dbReference type="NCBI Taxonomy" id="2984329"/>
    <lineage>
        <taxon>Bacteria</taxon>
        <taxon>Pseudomonadati</taxon>
        <taxon>Pseudomonadota</taxon>
        <taxon>Gammaproteobacteria</taxon>
        <taxon>Alteromonadales</taxon>
        <taxon>Alteromonadaceae</taxon>
        <taxon>Fluctibacter</taxon>
    </lineage>
</organism>
<evidence type="ECO:0000313" key="2">
    <source>
        <dbReference type="EMBL" id="MCV2884042.1"/>
    </source>
</evidence>
<keyword evidence="1" id="KW-1133">Transmembrane helix</keyword>
<protein>
    <submittedName>
        <fullName evidence="2">DUF2069 domain-containing protein</fullName>
    </submittedName>
</protein>
<keyword evidence="1" id="KW-0472">Membrane</keyword>
<dbReference type="EMBL" id="JAOWKX010000002">
    <property type="protein sequence ID" value="MCV2884042.1"/>
    <property type="molecule type" value="Genomic_DNA"/>
</dbReference>
<evidence type="ECO:0000256" key="1">
    <source>
        <dbReference type="SAM" id="Phobius"/>
    </source>
</evidence>
<feature type="transmembrane region" description="Helical" evidence="1">
    <location>
        <begin position="90"/>
        <end position="111"/>
    </location>
</feature>